<dbReference type="Gene3D" id="1.25.40.20">
    <property type="entry name" value="Ankyrin repeat-containing domain"/>
    <property type="match status" value="1"/>
</dbReference>
<feature type="compositionally biased region" description="Low complexity" evidence="1">
    <location>
        <begin position="149"/>
        <end position="170"/>
    </location>
</feature>
<keyword evidence="2" id="KW-0732">Signal</keyword>
<proteinExistence type="predicted"/>
<feature type="region of interest" description="Disordered" evidence="1">
    <location>
        <begin position="31"/>
        <end position="51"/>
    </location>
</feature>
<dbReference type="SUPFAM" id="SSF48403">
    <property type="entry name" value="Ankyrin repeat"/>
    <property type="match status" value="1"/>
</dbReference>
<keyword evidence="4" id="KW-1185">Reference proteome</keyword>
<protein>
    <submittedName>
        <fullName evidence="3">Ankyrin repeat domain-containing protein</fullName>
    </submittedName>
</protein>
<feature type="signal peptide" evidence="2">
    <location>
        <begin position="1"/>
        <end position="24"/>
    </location>
</feature>
<dbReference type="RefSeq" id="WP_213668705.1">
    <property type="nucleotide sequence ID" value="NZ_JAHCDA010000001.1"/>
</dbReference>
<dbReference type="InterPro" id="IPR002110">
    <property type="entry name" value="Ankyrin_rpt"/>
</dbReference>
<dbReference type="Pfam" id="PF13637">
    <property type="entry name" value="Ank_4"/>
    <property type="match status" value="1"/>
</dbReference>
<evidence type="ECO:0000313" key="4">
    <source>
        <dbReference type="Proteomes" id="UP000766336"/>
    </source>
</evidence>
<evidence type="ECO:0000256" key="1">
    <source>
        <dbReference type="SAM" id="MobiDB-lite"/>
    </source>
</evidence>
<comment type="caution">
    <text evidence="3">The sequence shown here is derived from an EMBL/GenBank/DDBJ whole genome shotgun (WGS) entry which is preliminary data.</text>
</comment>
<organism evidence="3 4">
    <name type="scientific">Roseococcus pinisoli</name>
    <dbReference type="NCBI Taxonomy" id="2835040"/>
    <lineage>
        <taxon>Bacteria</taxon>
        <taxon>Pseudomonadati</taxon>
        <taxon>Pseudomonadota</taxon>
        <taxon>Alphaproteobacteria</taxon>
        <taxon>Acetobacterales</taxon>
        <taxon>Roseomonadaceae</taxon>
        <taxon>Roseococcus</taxon>
    </lineage>
</organism>
<accession>A0ABS5QBV4</accession>
<feature type="chain" id="PRO_5047408807" evidence="2">
    <location>
        <begin position="25"/>
        <end position="223"/>
    </location>
</feature>
<feature type="compositionally biased region" description="Low complexity" evidence="1">
    <location>
        <begin position="202"/>
        <end position="223"/>
    </location>
</feature>
<dbReference type="Proteomes" id="UP000766336">
    <property type="component" value="Unassembled WGS sequence"/>
</dbReference>
<sequence>MRSTAWMALSAVALLAATAPSAFAQGMLGRGGAAVRPPADQRPREPAPALPGVAAQRGIAPIPAETSPSAMNPNDALFDGIARGDIQTVRDAVARGADVNARNALGLTAVDSAVDRGRPEIMFYLLSMRSTASAPPPPPERAAPDARAQRAAAAAAAAAARARPAQGSAPTASTGGTARLPQLWQANGGAPQPSIGFLGFDAGTPAGASRPTAAAATARRNRG</sequence>
<gene>
    <name evidence="3" type="ORF">KHU32_03880</name>
</gene>
<evidence type="ECO:0000256" key="2">
    <source>
        <dbReference type="SAM" id="SignalP"/>
    </source>
</evidence>
<dbReference type="InterPro" id="IPR036770">
    <property type="entry name" value="Ankyrin_rpt-contain_sf"/>
</dbReference>
<dbReference type="EMBL" id="JAHCDA010000001">
    <property type="protein sequence ID" value="MBS7810063.1"/>
    <property type="molecule type" value="Genomic_DNA"/>
</dbReference>
<feature type="region of interest" description="Disordered" evidence="1">
    <location>
        <begin position="131"/>
        <end position="223"/>
    </location>
</feature>
<name>A0ABS5QBV4_9PROT</name>
<reference evidence="3 4" key="1">
    <citation type="submission" date="2021-05" db="EMBL/GenBank/DDBJ databases">
        <title>Roseococcus sp. XZZS9, whole genome shotgun sequencing project.</title>
        <authorList>
            <person name="Zhao G."/>
            <person name="Shen L."/>
        </authorList>
    </citation>
    <scope>NUCLEOTIDE SEQUENCE [LARGE SCALE GENOMIC DNA]</scope>
    <source>
        <strain evidence="3 4">XZZS9</strain>
    </source>
</reference>
<evidence type="ECO:0000313" key="3">
    <source>
        <dbReference type="EMBL" id="MBS7810063.1"/>
    </source>
</evidence>